<keyword evidence="3" id="KW-1185">Reference proteome</keyword>
<feature type="chain" id="PRO_5020909754" description="Secreted protein" evidence="1">
    <location>
        <begin position="31"/>
        <end position="67"/>
    </location>
</feature>
<reference evidence="2 3" key="1">
    <citation type="journal article" date="2015" name="Genome Biol.">
        <title>Comparative genomics of Steinernema reveals deeply conserved gene regulatory networks.</title>
        <authorList>
            <person name="Dillman A.R."/>
            <person name="Macchietto M."/>
            <person name="Porter C.F."/>
            <person name="Rogers A."/>
            <person name="Williams B."/>
            <person name="Antoshechkin I."/>
            <person name="Lee M.M."/>
            <person name="Goodwin Z."/>
            <person name="Lu X."/>
            <person name="Lewis E.E."/>
            <person name="Goodrich-Blair H."/>
            <person name="Stock S.P."/>
            <person name="Adams B.J."/>
            <person name="Sternberg P.W."/>
            <person name="Mortazavi A."/>
        </authorList>
    </citation>
    <scope>NUCLEOTIDE SEQUENCE [LARGE SCALE GENOMIC DNA]</scope>
    <source>
        <strain evidence="2 3">ALL</strain>
    </source>
</reference>
<accession>A0A4V6A202</accession>
<reference evidence="2 3" key="2">
    <citation type="journal article" date="2019" name="G3 (Bethesda)">
        <title>Hybrid Assembly of the Genome of the Entomopathogenic Nematode Steinernema carpocapsae Identifies the X-Chromosome.</title>
        <authorList>
            <person name="Serra L."/>
            <person name="Macchietto M."/>
            <person name="Macias-Munoz A."/>
            <person name="McGill C.J."/>
            <person name="Rodriguez I.M."/>
            <person name="Rodriguez B."/>
            <person name="Murad R."/>
            <person name="Mortazavi A."/>
        </authorList>
    </citation>
    <scope>NUCLEOTIDE SEQUENCE [LARGE SCALE GENOMIC DNA]</scope>
    <source>
        <strain evidence="2 3">ALL</strain>
    </source>
</reference>
<sequence>MSATRRPAKSRTRSLLLLLLLCSLLHLYQRRLILNDNFDVTSANQRRNRLGKRVRKICSVKSFTKGI</sequence>
<evidence type="ECO:0008006" key="4">
    <source>
        <dbReference type="Google" id="ProtNLM"/>
    </source>
</evidence>
<feature type="signal peptide" evidence="1">
    <location>
        <begin position="1"/>
        <end position="30"/>
    </location>
</feature>
<dbReference type="EMBL" id="AZBU02000005">
    <property type="protein sequence ID" value="TKR77355.1"/>
    <property type="molecule type" value="Genomic_DNA"/>
</dbReference>
<organism evidence="2 3">
    <name type="scientific">Steinernema carpocapsae</name>
    <name type="common">Entomopathogenic nematode</name>
    <dbReference type="NCBI Taxonomy" id="34508"/>
    <lineage>
        <taxon>Eukaryota</taxon>
        <taxon>Metazoa</taxon>
        <taxon>Ecdysozoa</taxon>
        <taxon>Nematoda</taxon>
        <taxon>Chromadorea</taxon>
        <taxon>Rhabditida</taxon>
        <taxon>Tylenchina</taxon>
        <taxon>Panagrolaimomorpha</taxon>
        <taxon>Strongyloidoidea</taxon>
        <taxon>Steinernematidae</taxon>
        <taxon>Steinernema</taxon>
    </lineage>
</organism>
<evidence type="ECO:0000256" key="1">
    <source>
        <dbReference type="SAM" id="SignalP"/>
    </source>
</evidence>
<protein>
    <recommendedName>
        <fullName evidence="4">Secreted protein</fullName>
    </recommendedName>
</protein>
<gene>
    <name evidence="2" type="ORF">L596_018349</name>
</gene>
<evidence type="ECO:0000313" key="3">
    <source>
        <dbReference type="Proteomes" id="UP000298663"/>
    </source>
</evidence>
<evidence type="ECO:0000313" key="2">
    <source>
        <dbReference type="EMBL" id="TKR77355.1"/>
    </source>
</evidence>
<dbReference type="Proteomes" id="UP000298663">
    <property type="component" value="Unassembled WGS sequence"/>
</dbReference>
<proteinExistence type="predicted"/>
<dbReference type="AlphaFoldDB" id="A0A4V6A202"/>
<keyword evidence="1" id="KW-0732">Signal</keyword>
<name>A0A4V6A202_STECR</name>
<comment type="caution">
    <text evidence="2">The sequence shown here is derived from an EMBL/GenBank/DDBJ whole genome shotgun (WGS) entry which is preliminary data.</text>
</comment>